<protein>
    <submittedName>
        <fullName evidence="4">Small GTP-binding protein</fullName>
    </submittedName>
</protein>
<dbReference type="eggNOG" id="COG0699">
    <property type="taxonomic scope" value="Bacteria"/>
</dbReference>
<dbReference type="STRING" id="869210.Marky_1613"/>
<evidence type="ECO:0000313" key="4">
    <source>
        <dbReference type="EMBL" id="AEB12348.1"/>
    </source>
</evidence>
<evidence type="ECO:0000256" key="2">
    <source>
        <dbReference type="SAM" id="Phobius"/>
    </source>
</evidence>
<dbReference type="HOGENOM" id="CLU_014646_1_0_0"/>
<dbReference type="Proteomes" id="UP000007030">
    <property type="component" value="Chromosome"/>
</dbReference>
<dbReference type="KEGG" id="mhd:Marky_1613"/>
<dbReference type="GO" id="GO:0005525">
    <property type="term" value="F:GTP binding"/>
    <property type="evidence" value="ECO:0007669"/>
    <property type="project" value="InterPro"/>
</dbReference>
<organism evidence="4 5">
    <name type="scientific">Marinithermus hydrothermalis (strain DSM 14884 / JCM 11576 / T1)</name>
    <dbReference type="NCBI Taxonomy" id="869210"/>
    <lineage>
        <taxon>Bacteria</taxon>
        <taxon>Thermotogati</taxon>
        <taxon>Deinococcota</taxon>
        <taxon>Deinococci</taxon>
        <taxon>Thermales</taxon>
        <taxon>Thermaceae</taxon>
        <taxon>Marinithermus</taxon>
    </lineage>
</organism>
<dbReference type="Pfam" id="PF01926">
    <property type="entry name" value="MMR_HSR1"/>
    <property type="match status" value="1"/>
</dbReference>
<dbReference type="EMBL" id="CP002630">
    <property type="protein sequence ID" value="AEB12348.1"/>
    <property type="molecule type" value="Genomic_DNA"/>
</dbReference>
<dbReference type="InterPro" id="IPR051943">
    <property type="entry name" value="TRAFAC_Dynamin-like_GTPase"/>
</dbReference>
<dbReference type="RefSeq" id="WP_013704395.1">
    <property type="nucleotide sequence ID" value="NC_015387.1"/>
</dbReference>
<dbReference type="PANTHER" id="PTHR43681">
    <property type="entry name" value="TRANSMEMBRANE GTPASE FZO"/>
    <property type="match status" value="1"/>
</dbReference>
<proteinExistence type="predicted"/>
<keyword evidence="2" id="KW-0812">Transmembrane</keyword>
<feature type="domain" description="G" evidence="3">
    <location>
        <begin position="48"/>
        <end position="175"/>
    </location>
</feature>
<sequence>MLEPQLQTLAQEVRDLLGRAVEALAQSGADAAPLRQALLDLEGPFLLAVVGEFNSGKSSLLNALLGRELLEVGVTPTTNRIQLIGYGPEPRVEVRGPDLAEVWLPHPLLREVRLVDTPGTNAVLERHQLLTERFLPRADLILFVTSADRPFTESERRFLELVRGWGKKLVLVVNKLDLLTPAEAEEVLGYVRTHVQRALEDPVPLFGTSARNGQGVPALEAHIRDTLAYQAARLKLGAPLGVARKLVERARARLDEEAARLAREEEVCRSLEALLERHAAGVREAFRGQVAQLEGVFAQAVRRGEAWLDETVRLGRVLDLLNAAKVQAGFEREVLVPARAQLEQRIQEALAWLARREGDLLETALELLKQTAGPARPAPSPAGPPLERTVRAALERYRPEEEAQEVQRLLQGALQQTALAEAGAVGLGAGLTLALHGLAADVTGVVAGLVAALLGLSILPRRKEAAKRRLRQRSEGMQRELAAALEATLEGELLRIHERFRRLYRPHCAQVEAQTARLSAARETLEALRKETERLEARIEAL</sequence>
<dbReference type="OrthoDB" id="9802035at2"/>
<dbReference type="InterPro" id="IPR005225">
    <property type="entry name" value="Small_GTP-bd"/>
</dbReference>
<feature type="coiled-coil region" evidence="1">
    <location>
        <begin position="244"/>
        <end position="274"/>
    </location>
</feature>
<keyword evidence="2" id="KW-0472">Membrane</keyword>
<dbReference type="InterPro" id="IPR006073">
    <property type="entry name" value="GTP-bd"/>
</dbReference>
<dbReference type="AlphaFoldDB" id="F2NK99"/>
<dbReference type="CDD" id="cd09912">
    <property type="entry name" value="DLP_2"/>
    <property type="match status" value="1"/>
</dbReference>
<gene>
    <name evidence="4" type="ordered locus">Marky_1613</name>
</gene>
<evidence type="ECO:0000259" key="3">
    <source>
        <dbReference type="Pfam" id="PF01926"/>
    </source>
</evidence>
<name>F2NK99_MARHT</name>
<evidence type="ECO:0000256" key="1">
    <source>
        <dbReference type="SAM" id="Coils"/>
    </source>
</evidence>
<dbReference type="SUPFAM" id="SSF52540">
    <property type="entry name" value="P-loop containing nucleoside triphosphate hydrolases"/>
    <property type="match status" value="1"/>
</dbReference>
<keyword evidence="5" id="KW-1185">Reference proteome</keyword>
<dbReference type="Gene3D" id="3.40.50.300">
    <property type="entry name" value="P-loop containing nucleotide triphosphate hydrolases"/>
    <property type="match status" value="1"/>
</dbReference>
<dbReference type="PANTHER" id="PTHR43681:SF1">
    <property type="entry name" value="SARCALUMENIN"/>
    <property type="match status" value="1"/>
</dbReference>
<keyword evidence="2" id="KW-1133">Transmembrane helix</keyword>
<accession>F2NK99</accession>
<dbReference type="InterPro" id="IPR027417">
    <property type="entry name" value="P-loop_NTPase"/>
</dbReference>
<keyword evidence="1" id="KW-0175">Coiled coil</keyword>
<dbReference type="NCBIfam" id="TIGR00231">
    <property type="entry name" value="small_GTP"/>
    <property type="match status" value="1"/>
</dbReference>
<evidence type="ECO:0000313" key="5">
    <source>
        <dbReference type="Proteomes" id="UP000007030"/>
    </source>
</evidence>
<feature type="coiled-coil region" evidence="1">
    <location>
        <begin position="511"/>
        <end position="538"/>
    </location>
</feature>
<reference evidence="4 5" key="1">
    <citation type="journal article" date="2012" name="Stand. Genomic Sci.">
        <title>Complete genome sequence of the aerobic, heterotroph Marinithermus hydrothermalis type strain (T1(T)) from a deep-sea hydrothermal vent chimney.</title>
        <authorList>
            <person name="Copeland A."/>
            <person name="Gu W."/>
            <person name="Yasawong M."/>
            <person name="Lapidus A."/>
            <person name="Lucas S."/>
            <person name="Deshpande S."/>
            <person name="Pagani I."/>
            <person name="Tapia R."/>
            <person name="Cheng J.F."/>
            <person name="Goodwin L.A."/>
            <person name="Pitluck S."/>
            <person name="Liolios K."/>
            <person name="Ivanova N."/>
            <person name="Mavromatis K."/>
            <person name="Mikhailova N."/>
            <person name="Pati A."/>
            <person name="Chen A."/>
            <person name="Palaniappan K."/>
            <person name="Land M."/>
            <person name="Pan C."/>
            <person name="Brambilla E.M."/>
            <person name="Rohde M."/>
            <person name="Tindall B.J."/>
            <person name="Sikorski J."/>
            <person name="Goker M."/>
            <person name="Detter J.C."/>
            <person name="Bristow J."/>
            <person name="Eisen J.A."/>
            <person name="Markowitz V."/>
            <person name="Hugenholtz P."/>
            <person name="Kyrpides N.C."/>
            <person name="Klenk H.P."/>
            <person name="Woyke T."/>
        </authorList>
    </citation>
    <scope>NUCLEOTIDE SEQUENCE [LARGE SCALE GENOMIC DNA]</scope>
    <source>
        <strain evidence="5">DSM 14884 / JCM 11576 / T1</strain>
    </source>
</reference>
<feature type="transmembrane region" description="Helical" evidence="2">
    <location>
        <begin position="438"/>
        <end position="459"/>
    </location>
</feature>